<dbReference type="InterPro" id="IPR036890">
    <property type="entry name" value="HATPase_C_sf"/>
</dbReference>
<dbReference type="Pfam" id="PF02518">
    <property type="entry name" value="HATPase_c"/>
    <property type="match status" value="1"/>
</dbReference>
<feature type="transmembrane region" description="Helical" evidence="1">
    <location>
        <begin position="7"/>
        <end position="27"/>
    </location>
</feature>
<evidence type="ECO:0000256" key="1">
    <source>
        <dbReference type="SAM" id="Phobius"/>
    </source>
</evidence>
<organism evidence="3 4">
    <name type="scientific">Agathobacter ruminis</name>
    <dbReference type="NCBI Taxonomy" id="1712665"/>
    <lineage>
        <taxon>Bacteria</taxon>
        <taxon>Bacillati</taxon>
        <taxon>Bacillota</taxon>
        <taxon>Clostridia</taxon>
        <taxon>Lachnospirales</taxon>
        <taxon>Lachnospiraceae</taxon>
        <taxon>Agathobacter</taxon>
    </lineage>
</organism>
<dbReference type="Gene3D" id="3.30.565.10">
    <property type="entry name" value="Histidine kinase-like ATPase, C-terminal domain"/>
    <property type="match status" value="1"/>
</dbReference>
<dbReference type="GO" id="GO:0000155">
    <property type="term" value="F:phosphorelay sensor kinase activity"/>
    <property type="evidence" value="ECO:0007669"/>
    <property type="project" value="InterPro"/>
</dbReference>
<dbReference type="PANTHER" id="PTHR34220">
    <property type="entry name" value="SENSOR HISTIDINE KINASE YPDA"/>
    <property type="match status" value="1"/>
</dbReference>
<sequence length="581" mass="66871">MKLRTKFLIIYSIFAVIMISFTAQYVFIRYTELFSNQVSQIVDNIISNAASKTEDSLNDIRDTSMLFQINTDSGDTFIDGIKKYSDSNATVTSYDLKESRDSIKYICQNFLFTNKNINGIFIILPNNSSFGWGNNIDIKYHYDPTLDQWYQDTLTKHGKLNISTIKQYDFILRSTDCVLFSTALYDVATRKYLGTLLIPCRPELFNLSSINTLPNALNICIHETGKPSNVYYSNSDSVKTDSHSNHKYILTKQVEIPAYNLTIDAQIDLRIYTKNLTNVRMLLLGIILCMLVLVLLMYYPLSAWMIKPITRLTRHMRTTHLKKIPFKEKKNLWKDEISMLYTEYNNRIDSLNEYIQRDYQNKIIALDSQMRALEAQIDAHFLFNTLETINSIAEIEDVPRVSTISMALGNMFRYSIKTDSELVPLSDEINHVKDYVSIQSIRFHEKFTIDYDIPEALASTKVLKLILQPIVENCINHGFRHCLITGHIHIKARQEGDCLLLIVSDDGYGMDQATLNALKDRLAAPDEMQEFGKRSHQSIGVKNIHSRIRLYYGNIYGLQIESQKDVGTTVTICIPQIKVNQ</sequence>
<dbReference type="Proteomes" id="UP000224563">
    <property type="component" value="Unassembled WGS sequence"/>
</dbReference>
<keyword evidence="1" id="KW-0472">Membrane</keyword>
<feature type="domain" description="Histidine kinase/HSP90-like ATPase" evidence="2">
    <location>
        <begin position="462"/>
        <end position="578"/>
    </location>
</feature>
<dbReference type="SMART" id="SM00387">
    <property type="entry name" value="HATPase_c"/>
    <property type="match status" value="1"/>
</dbReference>
<dbReference type="Pfam" id="PF06580">
    <property type="entry name" value="His_kinase"/>
    <property type="match status" value="1"/>
</dbReference>
<evidence type="ECO:0000259" key="2">
    <source>
        <dbReference type="SMART" id="SM00387"/>
    </source>
</evidence>
<dbReference type="EMBL" id="PDYG01000074">
    <property type="protein sequence ID" value="PHU37243.1"/>
    <property type="molecule type" value="Genomic_DNA"/>
</dbReference>
<feature type="transmembrane region" description="Helical" evidence="1">
    <location>
        <begin position="281"/>
        <end position="301"/>
    </location>
</feature>
<gene>
    <name evidence="3" type="ORF">CSX02_09585</name>
</gene>
<protein>
    <recommendedName>
        <fullName evidence="2">Histidine kinase/HSP90-like ATPase domain-containing protein</fullName>
    </recommendedName>
</protein>
<dbReference type="InterPro" id="IPR003594">
    <property type="entry name" value="HATPase_dom"/>
</dbReference>
<reference evidence="3 4" key="1">
    <citation type="submission" date="2017-10" db="EMBL/GenBank/DDBJ databases">
        <title>Resolving the taxonomy of Roseburia spp., Eubacterium rectale and Agathobacter spp. through phylogenomic analysis.</title>
        <authorList>
            <person name="Sheridan P.O."/>
            <person name="Walker A.W."/>
            <person name="Duncan S.H."/>
            <person name="Scott K.P."/>
            <person name="Toole P.W.O."/>
            <person name="Luis P."/>
            <person name="Flint H.J."/>
        </authorList>
    </citation>
    <scope>NUCLEOTIDE SEQUENCE [LARGE SCALE GENOMIC DNA]</scope>
    <source>
        <strain evidence="3 4">JK623</strain>
    </source>
</reference>
<dbReference type="InterPro" id="IPR050640">
    <property type="entry name" value="Bact_2-comp_sensor_kinase"/>
</dbReference>
<comment type="caution">
    <text evidence="3">The sequence shown here is derived from an EMBL/GenBank/DDBJ whole genome shotgun (WGS) entry which is preliminary data.</text>
</comment>
<dbReference type="RefSeq" id="WP_099386517.1">
    <property type="nucleotide sequence ID" value="NZ_JANSWH010000039.1"/>
</dbReference>
<reference evidence="3 4" key="2">
    <citation type="submission" date="2017-10" db="EMBL/GenBank/DDBJ databases">
        <authorList>
            <person name="Banno H."/>
            <person name="Chua N.-H."/>
        </authorList>
    </citation>
    <scope>NUCLEOTIDE SEQUENCE [LARGE SCALE GENOMIC DNA]</scope>
    <source>
        <strain evidence="3 4">JK623</strain>
    </source>
</reference>
<dbReference type="Gene3D" id="6.10.340.10">
    <property type="match status" value="1"/>
</dbReference>
<dbReference type="PANTHER" id="PTHR34220:SF7">
    <property type="entry name" value="SENSOR HISTIDINE KINASE YPDA"/>
    <property type="match status" value="1"/>
</dbReference>
<keyword evidence="1" id="KW-0812">Transmembrane</keyword>
<accession>A0A2G3E2B3</accession>
<keyword evidence="4" id="KW-1185">Reference proteome</keyword>
<dbReference type="SUPFAM" id="SSF55874">
    <property type="entry name" value="ATPase domain of HSP90 chaperone/DNA topoisomerase II/histidine kinase"/>
    <property type="match status" value="1"/>
</dbReference>
<dbReference type="GO" id="GO:0016020">
    <property type="term" value="C:membrane"/>
    <property type="evidence" value="ECO:0007669"/>
    <property type="project" value="InterPro"/>
</dbReference>
<name>A0A2G3E2B3_9FIRM</name>
<dbReference type="InterPro" id="IPR010559">
    <property type="entry name" value="Sig_transdc_His_kin_internal"/>
</dbReference>
<keyword evidence="1" id="KW-1133">Transmembrane helix</keyword>
<evidence type="ECO:0000313" key="4">
    <source>
        <dbReference type="Proteomes" id="UP000224563"/>
    </source>
</evidence>
<dbReference type="AlphaFoldDB" id="A0A2G3E2B3"/>
<evidence type="ECO:0000313" key="3">
    <source>
        <dbReference type="EMBL" id="PHU37243.1"/>
    </source>
</evidence>
<proteinExistence type="predicted"/>